<dbReference type="InterPro" id="IPR018062">
    <property type="entry name" value="HTH_AraC-typ_CS"/>
</dbReference>
<evidence type="ECO:0000259" key="5">
    <source>
        <dbReference type="PROSITE" id="PS01124"/>
    </source>
</evidence>
<gene>
    <name evidence="6" type="ORF">E1286_23390</name>
</gene>
<dbReference type="SUPFAM" id="SSF46689">
    <property type="entry name" value="Homeodomain-like"/>
    <property type="match status" value="1"/>
</dbReference>
<keyword evidence="7" id="KW-1185">Reference proteome</keyword>
<dbReference type="PROSITE" id="PS01124">
    <property type="entry name" value="HTH_ARAC_FAMILY_2"/>
    <property type="match status" value="1"/>
</dbReference>
<dbReference type="EMBL" id="SMKQ01000075">
    <property type="protein sequence ID" value="TDD45628.1"/>
    <property type="molecule type" value="Genomic_DNA"/>
</dbReference>
<evidence type="ECO:0000256" key="2">
    <source>
        <dbReference type="ARBA" id="ARBA00023125"/>
    </source>
</evidence>
<evidence type="ECO:0000313" key="6">
    <source>
        <dbReference type="EMBL" id="TDD45628.1"/>
    </source>
</evidence>
<keyword evidence="3" id="KW-0804">Transcription</keyword>
<dbReference type="Pfam" id="PF12833">
    <property type="entry name" value="HTH_18"/>
    <property type="match status" value="1"/>
</dbReference>
<dbReference type="PROSITE" id="PS00041">
    <property type="entry name" value="HTH_ARAC_FAMILY_1"/>
    <property type="match status" value="1"/>
</dbReference>
<protein>
    <submittedName>
        <fullName evidence="6">Helix-turn-helix domain-containing protein</fullName>
    </submittedName>
</protein>
<dbReference type="SMART" id="SM00342">
    <property type="entry name" value="HTH_ARAC"/>
    <property type="match status" value="1"/>
</dbReference>
<evidence type="ECO:0000256" key="1">
    <source>
        <dbReference type="ARBA" id="ARBA00023015"/>
    </source>
</evidence>
<comment type="caution">
    <text evidence="6">The sequence shown here is derived from an EMBL/GenBank/DDBJ whole genome shotgun (WGS) entry which is preliminary data.</text>
</comment>
<evidence type="ECO:0000256" key="4">
    <source>
        <dbReference type="SAM" id="MobiDB-lite"/>
    </source>
</evidence>
<feature type="region of interest" description="Disordered" evidence="4">
    <location>
        <begin position="302"/>
        <end position="329"/>
    </location>
</feature>
<evidence type="ECO:0000313" key="7">
    <source>
        <dbReference type="Proteomes" id="UP000295302"/>
    </source>
</evidence>
<dbReference type="GO" id="GO:0003700">
    <property type="term" value="F:DNA-binding transcription factor activity"/>
    <property type="evidence" value="ECO:0007669"/>
    <property type="project" value="InterPro"/>
</dbReference>
<dbReference type="PANTHER" id="PTHR46796:SF6">
    <property type="entry name" value="ARAC SUBFAMILY"/>
    <property type="match status" value="1"/>
</dbReference>
<dbReference type="InterPro" id="IPR018060">
    <property type="entry name" value="HTH_AraC"/>
</dbReference>
<keyword evidence="1" id="KW-0805">Transcription regulation</keyword>
<organism evidence="6 7">
    <name type="scientific">Nonomuraea terrae</name>
    <dbReference type="NCBI Taxonomy" id="2530383"/>
    <lineage>
        <taxon>Bacteria</taxon>
        <taxon>Bacillati</taxon>
        <taxon>Actinomycetota</taxon>
        <taxon>Actinomycetes</taxon>
        <taxon>Streptosporangiales</taxon>
        <taxon>Streptosporangiaceae</taxon>
        <taxon>Nonomuraea</taxon>
    </lineage>
</organism>
<sequence>MFVQSLRSAEELELAAGQSYMPVIAERRPDYRGRLDLQLLSMSVSLSQARMTPLRTFRTPGMAAKAERDDLFFCVHLAGSGRLLQQGRAAELRPGVGVLYEARSAWEMDSVSDVRSLMLQFPRDLLPLRPSEITDGLARAMDVRSPGLRLLSGYVGQLFRLADDLSAEQRHDAGLAGVELLTMALRGMTPMAPSDRSAGEVMLGLMRAHVREHLADPRLTVAELARRHHVSVRHVHTLFSVIGTTPGAYIRRQRLLAARAMLADPRHDVRPVSDIGAAVGLCEQRTFERAFQREFGMTPAGWRRERRAHESTSGSAQIVVPGPGADLVE</sequence>
<dbReference type="Proteomes" id="UP000295302">
    <property type="component" value="Unassembled WGS sequence"/>
</dbReference>
<dbReference type="InterPro" id="IPR050204">
    <property type="entry name" value="AraC_XylS_family_regulators"/>
</dbReference>
<dbReference type="InterPro" id="IPR035418">
    <property type="entry name" value="AraC-bd_2"/>
</dbReference>
<name>A0A4R4YKV7_9ACTN</name>
<feature type="domain" description="HTH araC/xylS-type" evidence="5">
    <location>
        <begin position="204"/>
        <end position="305"/>
    </location>
</feature>
<dbReference type="Gene3D" id="1.10.10.60">
    <property type="entry name" value="Homeodomain-like"/>
    <property type="match status" value="1"/>
</dbReference>
<keyword evidence="2" id="KW-0238">DNA-binding</keyword>
<evidence type="ECO:0000256" key="3">
    <source>
        <dbReference type="ARBA" id="ARBA00023163"/>
    </source>
</evidence>
<dbReference type="GO" id="GO:0043565">
    <property type="term" value="F:sequence-specific DNA binding"/>
    <property type="evidence" value="ECO:0007669"/>
    <property type="project" value="InterPro"/>
</dbReference>
<accession>A0A4R4YKV7</accession>
<dbReference type="AlphaFoldDB" id="A0A4R4YKV7"/>
<dbReference type="InterPro" id="IPR009057">
    <property type="entry name" value="Homeodomain-like_sf"/>
</dbReference>
<dbReference type="PANTHER" id="PTHR46796">
    <property type="entry name" value="HTH-TYPE TRANSCRIPTIONAL ACTIVATOR RHAS-RELATED"/>
    <property type="match status" value="1"/>
</dbReference>
<dbReference type="RefSeq" id="WP_132615576.1">
    <property type="nucleotide sequence ID" value="NZ_SMKQ01000075.1"/>
</dbReference>
<reference evidence="6 7" key="1">
    <citation type="submission" date="2019-03" db="EMBL/GenBank/DDBJ databases">
        <title>Draft genome sequences of novel Actinobacteria.</title>
        <authorList>
            <person name="Sahin N."/>
            <person name="Ay H."/>
            <person name="Saygin H."/>
        </authorList>
    </citation>
    <scope>NUCLEOTIDE SEQUENCE [LARGE SCALE GENOMIC DNA]</scope>
    <source>
        <strain evidence="6 7">CH32</strain>
    </source>
</reference>
<proteinExistence type="predicted"/>
<dbReference type="Pfam" id="PF14525">
    <property type="entry name" value="AraC_binding_2"/>
    <property type="match status" value="1"/>
</dbReference>
<dbReference type="OrthoDB" id="9799345at2"/>